<evidence type="ECO:0000256" key="1">
    <source>
        <dbReference type="SAM" id="Coils"/>
    </source>
</evidence>
<accession>A0A9X1NNQ5</accession>
<organism evidence="2 3">
    <name type="scientific">Kineosporia babensis</name>
    <dbReference type="NCBI Taxonomy" id="499548"/>
    <lineage>
        <taxon>Bacteria</taxon>
        <taxon>Bacillati</taxon>
        <taxon>Actinomycetota</taxon>
        <taxon>Actinomycetes</taxon>
        <taxon>Kineosporiales</taxon>
        <taxon>Kineosporiaceae</taxon>
        <taxon>Kineosporia</taxon>
    </lineage>
</organism>
<gene>
    <name evidence="2" type="ORF">LR394_36660</name>
</gene>
<sequence length="245" mass="26926">MTKLNQIIAIEKGVKATAEQAFVTAHRDVQKSDPLSGISRSYTPRDEDGLQLPAETKLPQIRATEVIDRVTGQLTRLFDVTATKDAANCEAKADVVVDGRTILPGVTVTTLLFLERKLGELQTFITKLPVLDPAERWSYSPDVGAYASAPAQTVRSKKVMRNWVKAEATEHHPAQVDVYTEDVPEGTWTTVKYSGALPADRVGELLARVQKLTEAVKQAREEANSIEITDTAIGAPFFAYLFGER</sequence>
<dbReference type="Proteomes" id="UP001138997">
    <property type="component" value="Unassembled WGS sequence"/>
</dbReference>
<feature type="coiled-coil region" evidence="1">
    <location>
        <begin position="202"/>
        <end position="229"/>
    </location>
</feature>
<name>A0A9X1NNQ5_9ACTN</name>
<reference evidence="2" key="1">
    <citation type="submission" date="2021-11" db="EMBL/GenBank/DDBJ databases">
        <title>Streptomyces corallinus and Kineosporia corallina sp. nov., two new coral-derived marine actinobacteria.</title>
        <authorList>
            <person name="Buangrab K."/>
            <person name="Sutthacheep M."/>
            <person name="Yeemin T."/>
            <person name="Harunari E."/>
            <person name="Igarashi Y."/>
            <person name="Sripreechasak P."/>
            <person name="Kanchanasin P."/>
            <person name="Tanasupawat S."/>
            <person name="Phongsopitanun W."/>
        </authorList>
    </citation>
    <scope>NUCLEOTIDE SEQUENCE</scope>
    <source>
        <strain evidence="2">JCM 31032</strain>
    </source>
</reference>
<keyword evidence="1" id="KW-0175">Coiled coil</keyword>
<evidence type="ECO:0000313" key="2">
    <source>
        <dbReference type="EMBL" id="MCD5316443.1"/>
    </source>
</evidence>
<keyword evidence="3" id="KW-1185">Reference proteome</keyword>
<evidence type="ECO:0000313" key="3">
    <source>
        <dbReference type="Proteomes" id="UP001138997"/>
    </source>
</evidence>
<comment type="caution">
    <text evidence="2">The sequence shown here is derived from an EMBL/GenBank/DDBJ whole genome shotgun (WGS) entry which is preliminary data.</text>
</comment>
<proteinExistence type="predicted"/>
<dbReference type="RefSeq" id="WP_231449295.1">
    <property type="nucleotide sequence ID" value="NZ_JAJOMB010000030.1"/>
</dbReference>
<protein>
    <submittedName>
        <fullName evidence="2">Uncharacterized protein</fullName>
    </submittedName>
</protein>
<dbReference type="Pfam" id="PF25283">
    <property type="entry name" value="DUF7873"/>
    <property type="match status" value="1"/>
</dbReference>
<dbReference type="InterPro" id="IPR057195">
    <property type="entry name" value="DUF7873"/>
</dbReference>
<dbReference type="AlphaFoldDB" id="A0A9X1NNQ5"/>
<dbReference type="EMBL" id="JAJOMB010000030">
    <property type="protein sequence ID" value="MCD5316443.1"/>
    <property type="molecule type" value="Genomic_DNA"/>
</dbReference>